<dbReference type="Gene3D" id="3.30.40.10">
    <property type="entry name" value="Zinc/RING finger domain, C3HC4 (zinc finger)"/>
    <property type="match status" value="1"/>
</dbReference>
<dbReference type="GeneID" id="81365947"/>
<keyword evidence="10" id="KW-1185">Reference proteome</keyword>
<dbReference type="PROSITE" id="PS01359">
    <property type="entry name" value="ZF_PHD_1"/>
    <property type="match status" value="1"/>
</dbReference>
<dbReference type="InterPro" id="IPR019787">
    <property type="entry name" value="Znf_PHD-finger"/>
</dbReference>
<dbReference type="PANTHER" id="PTHR12628:SF10">
    <property type="entry name" value="HOMEOBOX DOMAIN-CONTAINING PROTEIN"/>
    <property type="match status" value="1"/>
</dbReference>
<feature type="region of interest" description="Disordered" evidence="7">
    <location>
        <begin position="1"/>
        <end position="62"/>
    </location>
</feature>
<protein>
    <recommendedName>
        <fullName evidence="8">PHD-type domain-containing protein</fullName>
    </recommendedName>
</protein>
<evidence type="ECO:0000256" key="5">
    <source>
        <dbReference type="ARBA" id="ARBA00023242"/>
    </source>
</evidence>
<dbReference type="InterPro" id="IPR019786">
    <property type="entry name" value="Zinc_finger_PHD-type_CS"/>
</dbReference>
<evidence type="ECO:0000256" key="3">
    <source>
        <dbReference type="ARBA" id="ARBA00022771"/>
    </source>
</evidence>
<name>A0A9X0BD77_9EURO</name>
<dbReference type="CDD" id="cd15502">
    <property type="entry name" value="PHD_Phf1p_Phf2p_like"/>
    <property type="match status" value="1"/>
</dbReference>
<evidence type="ECO:0000259" key="8">
    <source>
        <dbReference type="PROSITE" id="PS50016"/>
    </source>
</evidence>
<dbReference type="InterPro" id="IPR013083">
    <property type="entry name" value="Znf_RING/FYVE/PHD"/>
</dbReference>
<dbReference type="AlphaFoldDB" id="A0A9X0BD77"/>
<feature type="domain" description="PHD-type" evidence="8">
    <location>
        <begin position="91"/>
        <end position="147"/>
    </location>
</feature>
<sequence>MSTSPRDNADVSEESSDRPAKRLKITFKQEKSQEDFSIKREDSVDEVLPSPNARMSRSGRAIKAPTAYVPNPVPVTVPGKRQRSARKKMANIICAKCDRGTTPKSNPIVFCSGCESTWHQKCHYPEIPDDAILDEDKEWHCHRCVHRQRRSTGTRPPKAQEPNTPVQQKGLSEFGSASMNTDEKRAYFSRLSHAQLVDLLVDISSKNPELTMPSAASIVQQKTFSPVPTSPKPKVEDEEGYRKHPRAGHGFALSKEPSDLDILKEDPASKTFSHTLNLSDSSTPRRVWGQVTTFGRYLLG</sequence>
<evidence type="ECO:0000256" key="4">
    <source>
        <dbReference type="ARBA" id="ARBA00022833"/>
    </source>
</evidence>
<keyword evidence="3 6" id="KW-0863">Zinc-finger</keyword>
<keyword evidence="4" id="KW-0862">Zinc</keyword>
<dbReference type="RefSeq" id="XP_056492762.1">
    <property type="nucleotide sequence ID" value="XM_056626967.1"/>
</dbReference>
<evidence type="ECO:0000256" key="1">
    <source>
        <dbReference type="ARBA" id="ARBA00004123"/>
    </source>
</evidence>
<dbReference type="GO" id="GO:0045814">
    <property type="term" value="P:negative regulation of gene expression, epigenetic"/>
    <property type="evidence" value="ECO:0007669"/>
    <property type="project" value="TreeGrafter"/>
</dbReference>
<proteinExistence type="predicted"/>
<feature type="compositionally biased region" description="Polar residues" evidence="7">
    <location>
        <begin position="161"/>
        <end position="171"/>
    </location>
</feature>
<evidence type="ECO:0000256" key="6">
    <source>
        <dbReference type="PROSITE-ProRule" id="PRU00146"/>
    </source>
</evidence>
<organism evidence="9 10">
    <name type="scientific">Penicillium cosmopolitanum</name>
    <dbReference type="NCBI Taxonomy" id="1131564"/>
    <lineage>
        <taxon>Eukaryota</taxon>
        <taxon>Fungi</taxon>
        <taxon>Dikarya</taxon>
        <taxon>Ascomycota</taxon>
        <taxon>Pezizomycotina</taxon>
        <taxon>Eurotiomycetes</taxon>
        <taxon>Eurotiomycetidae</taxon>
        <taxon>Eurotiales</taxon>
        <taxon>Aspergillaceae</taxon>
        <taxon>Penicillium</taxon>
    </lineage>
</organism>
<dbReference type="OrthoDB" id="5863171at2759"/>
<dbReference type="GO" id="GO:0003682">
    <property type="term" value="F:chromatin binding"/>
    <property type="evidence" value="ECO:0007669"/>
    <property type="project" value="TreeGrafter"/>
</dbReference>
<dbReference type="SMART" id="SM00249">
    <property type="entry name" value="PHD"/>
    <property type="match status" value="1"/>
</dbReference>
<feature type="region of interest" description="Disordered" evidence="7">
    <location>
        <begin position="222"/>
        <end position="258"/>
    </location>
</feature>
<reference evidence="9" key="1">
    <citation type="submission" date="2022-12" db="EMBL/GenBank/DDBJ databases">
        <authorList>
            <person name="Petersen C."/>
        </authorList>
    </citation>
    <scope>NUCLEOTIDE SEQUENCE</scope>
    <source>
        <strain evidence="9">IBT 29677</strain>
    </source>
</reference>
<gene>
    <name evidence="9" type="ORF">N7509_002330</name>
</gene>
<reference evidence="9" key="2">
    <citation type="journal article" date="2023" name="IMA Fungus">
        <title>Comparative genomic study of the Penicillium genus elucidates a diverse pangenome and 15 lateral gene transfer events.</title>
        <authorList>
            <person name="Petersen C."/>
            <person name="Sorensen T."/>
            <person name="Nielsen M.R."/>
            <person name="Sondergaard T.E."/>
            <person name="Sorensen J.L."/>
            <person name="Fitzpatrick D.A."/>
            <person name="Frisvad J.C."/>
            <person name="Nielsen K.L."/>
        </authorList>
    </citation>
    <scope>NUCLEOTIDE SEQUENCE</scope>
    <source>
        <strain evidence="9">IBT 29677</strain>
    </source>
</reference>
<feature type="region of interest" description="Disordered" evidence="7">
    <location>
        <begin position="147"/>
        <end position="171"/>
    </location>
</feature>
<keyword evidence="2" id="KW-0479">Metal-binding</keyword>
<dbReference type="GO" id="GO:0005634">
    <property type="term" value="C:nucleus"/>
    <property type="evidence" value="ECO:0007669"/>
    <property type="project" value="UniProtKB-SubCell"/>
</dbReference>
<evidence type="ECO:0000313" key="9">
    <source>
        <dbReference type="EMBL" id="KAJ5408447.1"/>
    </source>
</evidence>
<dbReference type="Proteomes" id="UP001147747">
    <property type="component" value="Unassembled WGS sequence"/>
</dbReference>
<keyword evidence="5" id="KW-0539">Nucleus</keyword>
<evidence type="ECO:0000256" key="7">
    <source>
        <dbReference type="SAM" id="MobiDB-lite"/>
    </source>
</evidence>
<dbReference type="GO" id="GO:0003677">
    <property type="term" value="F:DNA binding"/>
    <property type="evidence" value="ECO:0007669"/>
    <property type="project" value="TreeGrafter"/>
</dbReference>
<dbReference type="InterPro" id="IPR001965">
    <property type="entry name" value="Znf_PHD"/>
</dbReference>
<evidence type="ECO:0000256" key="2">
    <source>
        <dbReference type="ARBA" id="ARBA00022723"/>
    </source>
</evidence>
<feature type="compositionally biased region" description="Basic and acidic residues" evidence="7">
    <location>
        <begin position="27"/>
        <end position="42"/>
    </location>
</feature>
<comment type="subcellular location">
    <subcellularLocation>
        <location evidence="1">Nucleus</location>
    </subcellularLocation>
</comment>
<dbReference type="InterPro" id="IPR011011">
    <property type="entry name" value="Znf_FYVE_PHD"/>
</dbReference>
<dbReference type="PROSITE" id="PS50016">
    <property type="entry name" value="ZF_PHD_2"/>
    <property type="match status" value="1"/>
</dbReference>
<comment type="caution">
    <text evidence="9">The sequence shown here is derived from an EMBL/GenBank/DDBJ whole genome shotgun (WGS) entry which is preliminary data.</text>
</comment>
<accession>A0A9X0BD77</accession>
<evidence type="ECO:0000313" key="10">
    <source>
        <dbReference type="Proteomes" id="UP001147747"/>
    </source>
</evidence>
<dbReference type="EMBL" id="JAPZBU010000004">
    <property type="protein sequence ID" value="KAJ5408447.1"/>
    <property type="molecule type" value="Genomic_DNA"/>
</dbReference>
<dbReference type="GO" id="GO:0008270">
    <property type="term" value="F:zinc ion binding"/>
    <property type="evidence" value="ECO:0007669"/>
    <property type="project" value="UniProtKB-KW"/>
</dbReference>
<dbReference type="SUPFAM" id="SSF57903">
    <property type="entry name" value="FYVE/PHD zinc finger"/>
    <property type="match status" value="1"/>
</dbReference>
<dbReference type="Pfam" id="PF00628">
    <property type="entry name" value="PHD"/>
    <property type="match status" value="1"/>
</dbReference>
<dbReference type="PANTHER" id="PTHR12628">
    <property type="entry name" value="POLYCOMB-LIKE TRANSCRIPTION FACTOR"/>
    <property type="match status" value="1"/>
</dbReference>